<feature type="region of interest" description="Disordered" evidence="5">
    <location>
        <begin position="187"/>
        <end position="214"/>
    </location>
</feature>
<comment type="caution">
    <text evidence="7">The sequence shown here is derived from an EMBL/GenBank/DDBJ whole genome shotgun (WGS) entry which is preliminary data.</text>
</comment>
<name>A0A4Q7LG73_9BURK</name>
<accession>A0A4Q7LG73</accession>
<evidence type="ECO:0000256" key="5">
    <source>
        <dbReference type="SAM" id="MobiDB-lite"/>
    </source>
</evidence>
<dbReference type="PANTHER" id="PTHR30055:SF234">
    <property type="entry name" value="HTH-TYPE TRANSCRIPTIONAL REGULATOR BETI"/>
    <property type="match status" value="1"/>
</dbReference>
<dbReference type="Gene3D" id="1.10.357.10">
    <property type="entry name" value="Tetracycline Repressor, domain 2"/>
    <property type="match status" value="1"/>
</dbReference>
<keyword evidence="8" id="KW-1185">Reference proteome</keyword>
<sequence>MQCILDAATRLLAESGFTALGINALSAAAGVDKQLIYYHFGGLDGVVRKLGERLELWLGTPLQPREGEPYGEAVHRLLTEYGCALRGNPLVLRLLAWELVEPTDALKELEVTRSAAMVPWVQNLRAAAAPVPDGIDAPAVNAVLLAGLHYLALREQSLGSFAGVDLSTPEGATRIATALRLITERTYATQPATPPAAHPTTPQTGKPARKRTTS</sequence>
<dbReference type="AlphaFoldDB" id="A0A4Q7LG73"/>
<dbReference type="InterPro" id="IPR050109">
    <property type="entry name" value="HTH-type_TetR-like_transc_reg"/>
</dbReference>
<dbReference type="SUPFAM" id="SSF46689">
    <property type="entry name" value="Homeodomain-like"/>
    <property type="match status" value="1"/>
</dbReference>
<dbReference type="Pfam" id="PF00440">
    <property type="entry name" value="TetR_N"/>
    <property type="match status" value="1"/>
</dbReference>
<dbReference type="Proteomes" id="UP000293433">
    <property type="component" value="Unassembled WGS sequence"/>
</dbReference>
<feature type="domain" description="HTH tetR-type" evidence="6">
    <location>
        <begin position="1"/>
        <end position="58"/>
    </location>
</feature>
<evidence type="ECO:0000313" key="8">
    <source>
        <dbReference type="Proteomes" id="UP000293433"/>
    </source>
</evidence>
<evidence type="ECO:0000259" key="6">
    <source>
        <dbReference type="PROSITE" id="PS50977"/>
    </source>
</evidence>
<dbReference type="GO" id="GO:0000976">
    <property type="term" value="F:transcription cis-regulatory region binding"/>
    <property type="evidence" value="ECO:0007669"/>
    <property type="project" value="TreeGrafter"/>
</dbReference>
<keyword evidence="2 4" id="KW-0238">DNA-binding</keyword>
<evidence type="ECO:0000256" key="1">
    <source>
        <dbReference type="ARBA" id="ARBA00023015"/>
    </source>
</evidence>
<gene>
    <name evidence="7" type="ORF">EV685_3531</name>
</gene>
<evidence type="ECO:0000256" key="4">
    <source>
        <dbReference type="PROSITE-ProRule" id="PRU00335"/>
    </source>
</evidence>
<dbReference type="EMBL" id="SGWV01000011">
    <property type="protein sequence ID" value="RZS52338.1"/>
    <property type="molecule type" value="Genomic_DNA"/>
</dbReference>
<dbReference type="PANTHER" id="PTHR30055">
    <property type="entry name" value="HTH-TYPE TRANSCRIPTIONAL REGULATOR RUTR"/>
    <property type="match status" value="1"/>
</dbReference>
<dbReference type="GO" id="GO:0003700">
    <property type="term" value="F:DNA-binding transcription factor activity"/>
    <property type="evidence" value="ECO:0007669"/>
    <property type="project" value="TreeGrafter"/>
</dbReference>
<keyword evidence="3" id="KW-0804">Transcription</keyword>
<feature type="DNA-binding region" description="H-T-H motif" evidence="4">
    <location>
        <begin position="21"/>
        <end position="40"/>
    </location>
</feature>
<protein>
    <submittedName>
        <fullName evidence="7">TetR family transcriptional regulator</fullName>
    </submittedName>
</protein>
<evidence type="ECO:0000313" key="7">
    <source>
        <dbReference type="EMBL" id="RZS52338.1"/>
    </source>
</evidence>
<dbReference type="PROSITE" id="PS50977">
    <property type="entry name" value="HTH_TETR_2"/>
    <property type="match status" value="1"/>
</dbReference>
<dbReference type="InterPro" id="IPR009057">
    <property type="entry name" value="Homeodomain-like_sf"/>
</dbReference>
<reference evidence="7 8" key="1">
    <citation type="submission" date="2019-02" db="EMBL/GenBank/DDBJ databases">
        <title>Genomic Encyclopedia of Type Strains, Phase IV (KMG-IV): sequencing the most valuable type-strain genomes for metagenomic binning, comparative biology and taxonomic classification.</title>
        <authorList>
            <person name="Goeker M."/>
        </authorList>
    </citation>
    <scope>NUCLEOTIDE SEQUENCE [LARGE SCALE GENOMIC DNA]</scope>
    <source>
        <strain evidence="7 8">DSM 10617</strain>
    </source>
</reference>
<dbReference type="PRINTS" id="PR00455">
    <property type="entry name" value="HTHTETR"/>
</dbReference>
<evidence type="ECO:0000256" key="2">
    <source>
        <dbReference type="ARBA" id="ARBA00023125"/>
    </source>
</evidence>
<proteinExistence type="predicted"/>
<organism evidence="7 8">
    <name type="scientific">Sphaerotilus mobilis</name>
    <dbReference type="NCBI Taxonomy" id="47994"/>
    <lineage>
        <taxon>Bacteria</taxon>
        <taxon>Pseudomonadati</taxon>
        <taxon>Pseudomonadota</taxon>
        <taxon>Betaproteobacteria</taxon>
        <taxon>Burkholderiales</taxon>
        <taxon>Sphaerotilaceae</taxon>
        <taxon>Sphaerotilus</taxon>
    </lineage>
</organism>
<evidence type="ECO:0000256" key="3">
    <source>
        <dbReference type="ARBA" id="ARBA00023163"/>
    </source>
</evidence>
<keyword evidence="1" id="KW-0805">Transcription regulation</keyword>
<dbReference type="InterPro" id="IPR001647">
    <property type="entry name" value="HTH_TetR"/>
</dbReference>